<dbReference type="AlphaFoldDB" id="A0A0A9GTX2"/>
<accession>A0A0A9GTX2</accession>
<name>A0A0A9GTX2_ARUDO</name>
<evidence type="ECO:0000313" key="1">
    <source>
        <dbReference type="EMBL" id="JAE27992.1"/>
    </source>
</evidence>
<protein>
    <submittedName>
        <fullName evidence="1">Uncharacterized protein</fullName>
    </submittedName>
</protein>
<dbReference type="EMBL" id="GBRH01169904">
    <property type="protein sequence ID" value="JAE27992.1"/>
    <property type="molecule type" value="Transcribed_RNA"/>
</dbReference>
<sequence length="30" mass="3545">MICSTDHFSDLFHPESMLLSILDRFHLVCH</sequence>
<reference evidence="1" key="1">
    <citation type="submission" date="2014-09" db="EMBL/GenBank/DDBJ databases">
        <authorList>
            <person name="Magalhaes I.L.F."/>
            <person name="Oliveira U."/>
            <person name="Santos F.R."/>
            <person name="Vidigal T.H.D.A."/>
            <person name="Brescovit A.D."/>
            <person name="Santos A.J."/>
        </authorList>
    </citation>
    <scope>NUCLEOTIDE SEQUENCE</scope>
    <source>
        <tissue evidence="1">Shoot tissue taken approximately 20 cm above the soil surface</tissue>
    </source>
</reference>
<reference evidence="1" key="2">
    <citation type="journal article" date="2015" name="Data Brief">
        <title>Shoot transcriptome of the giant reed, Arundo donax.</title>
        <authorList>
            <person name="Barrero R.A."/>
            <person name="Guerrero F.D."/>
            <person name="Moolhuijzen P."/>
            <person name="Goolsby J.A."/>
            <person name="Tidwell J."/>
            <person name="Bellgard S.E."/>
            <person name="Bellgard M.I."/>
        </authorList>
    </citation>
    <scope>NUCLEOTIDE SEQUENCE</scope>
    <source>
        <tissue evidence="1">Shoot tissue taken approximately 20 cm above the soil surface</tissue>
    </source>
</reference>
<organism evidence="1">
    <name type="scientific">Arundo donax</name>
    <name type="common">Giant reed</name>
    <name type="synonym">Donax arundinaceus</name>
    <dbReference type="NCBI Taxonomy" id="35708"/>
    <lineage>
        <taxon>Eukaryota</taxon>
        <taxon>Viridiplantae</taxon>
        <taxon>Streptophyta</taxon>
        <taxon>Embryophyta</taxon>
        <taxon>Tracheophyta</taxon>
        <taxon>Spermatophyta</taxon>
        <taxon>Magnoliopsida</taxon>
        <taxon>Liliopsida</taxon>
        <taxon>Poales</taxon>
        <taxon>Poaceae</taxon>
        <taxon>PACMAD clade</taxon>
        <taxon>Arundinoideae</taxon>
        <taxon>Arundineae</taxon>
        <taxon>Arundo</taxon>
    </lineage>
</organism>
<proteinExistence type="predicted"/>